<dbReference type="AlphaFoldDB" id="A0A0V1FH38"/>
<dbReference type="Proteomes" id="UP000054995">
    <property type="component" value="Unassembled WGS sequence"/>
</dbReference>
<keyword evidence="2" id="KW-1185">Reference proteome</keyword>
<organism evidence="1 2">
    <name type="scientific">Trichinella pseudospiralis</name>
    <name type="common">Parasitic roundworm</name>
    <dbReference type="NCBI Taxonomy" id="6337"/>
    <lineage>
        <taxon>Eukaryota</taxon>
        <taxon>Metazoa</taxon>
        <taxon>Ecdysozoa</taxon>
        <taxon>Nematoda</taxon>
        <taxon>Enoplea</taxon>
        <taxon>Dorylaimia</taxon>
        <taxon>Trichinellida</taxon>
        <taxon>Trichinellidae</taxon>
        <taxon>Trichinella</taxon>
    </lineage>
</organism>
<reference evidence="1 2" key="1">
    <citation type="submission" date="2015-01" db="EMBL/GenBank/DDBJ databases">
        <title>Evolution of Trichinella species and genotypes.</title>
        <authorList>
            <person name="Korhonen P.K."/>
            <person name="Edoardo P."/>
            <person name="Giuseppe L.R."/>
            <person name="Gasser R.B."/>
        </authorList>
    </citation>
    <scope>NUCLEOTIDE SEQUENCE [LARGE SCALE GENOMIC DNA]</scope>
    <source>
        <strain evidence="1">ISS470</strain>
    </source>
</reference>
<evidence type="ECO:0000313" key="1">
    <source>
        <dbReference type="EMBL" id="KRY85367.1"/>
    </source>
</evidence>
<name>A0A0V1FH38_TRIPS</name>
<sequence length="63" mass="7064">MAKLVGDYTADWSSRTTLENRKTSVDLSVDIRKHIIIDQLGHDRLTASEAGQTLLNIILGHKF</sequence>
<comment type="caution">
    <text evidence="1">The sequence shown here is derived from an EMBL/GenBank/DDBJ whole genome shotgun (WGS) entry which is preliminary data.</text>
</comment>
<accession>A0A0V1FH38</accession>
<protein>
    <submittedName>
        <fullName evidence="1">Uncharacterized protein</fullName>
    </submittedName>
</protein>
<evidence type="ECO:0000313" key="2">
    <source>
        <dbReference type="Proteomes" id="UP000054995"/>
    </source>
</evidence>
<dbReference type="EMBL" id="JYDT01000092">
    <property type="protein sequence ID" value="KRY85367.1"/>
    <property type="molecule type" value="Genomic_DNA"/>
</dbReference>
<gene>
    <name evidence="1" type="ORF">T4D_1788</name>
</gene>
<proteinExistence type="predicted"/>